<keyword evidence="6" id="KW-1185">Reference proteome</keyword>
<name>A0A8S1H670_9PELO</name>
<evidence type="ECO:0000256" key="3">
    <source>
        <dbReference type="ARBA" id="ARBA00023242"/>
    </source>
</evidence>
<dbReference type="GO" id="GO:0005681">
    <property type="term" value="C:spliceosomal complex"/>
    <property type="evidence" value="ECO:0007669"/>
    <property type="project" value="TreeGrafter"/>
</dbReference>
<dbReference type="InterPro" id="IPR010756">
    <property type="entry name" value="Tls1-like"/>
</dbReference>
<evidence type="ECO:0000256" key="2">
    <source>
        <dbReference type="ARBA" id="ARBA00007643"/>
    </source>
</evidence>
<dbReference type="EMBL" id="CAJGYM010000018">
    <property type="protein sequence ID" value="CAD6190842.1"/>
    <property type="molecule type" value="Genomic_DNA"/>
</dbReference>
<comment type="subcellular location">
    <subcellularLocation>
        <location evidence="1">Nucleus</location>
    </subcellularLocation>
</comment>
<reference evidence="5" key="1">
    <citation type="submission" date="2020-10" db="EMBL/GenBank/DDBJ databases">
        <authorList>
            <person name="Kikuchi T."/>
        </authorList>
    </citation>
    <scope>NUCLEOTIDE SEQUENCE</scope>
    <source>
        <strain evidence="5">NKZ352</strain>
    </source>
</reference>
<evidence type="ECO:0000313" key="5">
    <source>
        <dbReference type="EMBL" id="CAD6190842.1"/>
    </source>
</evidence>
<dbReference type="AlphaFoldDB" id="A0A8S1H670"/>
<comment type="caution">
    <text evidence="5">The sequence shown here is derived from an EMBL/GenBank/DDBJ whole genome shotgun (WGS) entry which is preliminary data.</text>
</comment>
<comment type="similarity">
    <text evidence="2">Belongs to the TLS1 family.</text>
</comment>
<evidence type="ECO:0000256" key="4">
    <source>
        <dbReference type="SAM" id="MobiDB-lite"/>
    </source>
</evidence>
<organism evidence="5 6">
    <name type="scientific">Caenorhabditis auriculariae</name>
    <dbReference type="NCBI Taxonomy" id="2777116"/>
    <lineage>
        <taxon>Eukaryota</taxon>
        <taxon>Metazoa</taxon>
        <taxon>Ecdysozoa</taxon>
        <taxon>Nematoda</taxon>
        <taxon>Chromadorea</taxon>
        <taxon>Rhabditida</taxon>
        <taxon>Rhabditina</taxon>
        <taxon>Rhabditomorpha</taxon>
        <taxon>Rhabditoidea</taxon>
        <taxon>Rhabditidae</taxon>
        <taxon>Peloderinae</taxon>
        <taxon>Caenorhabditis</taxon>
    </lineage>
</organism>
<dbReference type="PANTHER" id="PTHR13486:SF2">
    <property type="entry name" value="SPLICING FACTOR C9ORF78"/>
    <property type="match status" value="1"/>
</dbReference>
<proteinExistence type="inferred from homology"/>
<accession>A0A8S1H670</accession>
<evidence type="ECO:0000256" key="1">
    <source>
        <dbReference type="ARBA" id="ARBA00004123"/>
    </source>
</evidence>
<feature type="region of interest" description="Disordered" evidence="4">
    <location>
        <begin position="419"/>
        <end position="440"/>
    </location>
</feature>
<dbReference type="PANTHER" id="PTHR13486">
    <property type="entry name" value="TELOMERE LENGTH AND SILENCING PROTEIN 1 TLS1 FAMILY MEMBER"/>
    <property type="match status" value="1"/>
</dbReference>
<dbReference type="Proteomes" id="UP000835052">
    <property type="component" value="Unassembled WGS sequence"/>
</dbReference>
<keyword evidence="3" id="KW-0539">Nucleus</keyword>
<feature type="compositionally biased region" description="Polar residues" evidence="4">
    <location>
        <begin position="336"/>
        <end position="348"/>
    </location>
</feature>
<sequence>MVLQKEAKAWYIPPRAAAEVETWVCEDLKEVRGELRKQNCLLDVLHNKISARHQKRLPTRSLDEQLWQVQCAITVLKRRVKQFPEPPPVASVTQVDPCCAEIYEEKQLMATQGMLREDLVDEQRRIALLCWKLRELGVESPRVFGMASLCNSTDSEEATSSSTSADVDENSLLSAEEREWKERCRLEDAARSALLGEIVRLRNECAVLLMSEDLFKKPKKKVQVRKRILEDEGEDEGSRLDDIKELQKAREKKNGLTELECAVGISKAAALEDGIQMTGGGMTMTQKKKAAMEAASIEAGLREQFEKETMLRDEHEELRKYIDEGMKQVRGDGKAPTTSKSVALSSLTPEERESEMLRHVASKLKNHRSEASTELLSEHMLAGIPEVDLGISARITNILETEKKKKFLMEKAIAVAAGLPPPVEETDEPLQKRRRGFQRR</sequence>
<feature type="region of interest" description="Disordered" evidence="4">
    <location>
        <begin position="329"/>
        <end position="353"/>
    </location>
</feature>
<dbReference type="Gene3D" id="1.20.58.90">
    <property type="match status" value="1"/>
</dbReference>
<dbReference type="OrthoDB" id="5627at2759"/>
<dbReference type="Pfam" id="PF07052">
    <property type="entry name" value="Hep_59"/>
    <property type="match status" value="1"/>
</dbReference>
<dbReference type="GO" id="GO:0000398">
    <property type="term" value="P:mRNA splicing, via spliceosome"/>
    <property type="evidence" value="ECO:0007669"/>
    <property type="project" value="TreeGrafter"/>
</dbReference>
<evidence type="ECO:0000313" key="6">
    <source>
        <dbReference type="Proteomes" id="UP000835052"/>
    </source>
</evidence>
<protein>
    <submittedName>
        <fullName evidence="5">Uncharacterized protein</fullName>
    </submittedName>
</protein>
<gene>
    <name evidence="5" type="ORF">CAUJ_LOCUS6761</name>
</gene>